<protein>
    <submittedName>
        <fullName evidence="1">Uncharacterized protein</fullName>
    </submittedName>
</protein>
<feature type="non-terminal residue" evidence="1">
    <location>
        <position position="268"/>
    </location>
</feature>
<evidence type="ECO:0000313" key="1">
    <source>
        <dbReference type="EMBL" id="KKL69048.1"/>
    </source>
</evidence>
<reference evidence="1" key="1">
    <citation type="journal article" date="2015" name="Nature">
        <title>Complex archaea that bridge the gap between prokaryotes and eukaryotes.</title>
        <authorList>
            <person name="Spang A."/>
            <person name="Saw J.H."/>
            <person name="Jorgensen S.L."/>
            <person name="Zaremba-Niedzwiedzka K."/>
            <person name="Martijn J."/>
            <person name="Lind A.E."/>
            <person name="van Eijk R."/>
            <person name="Schleper C."/>
            <person name="Guy L."/>
            <person name="Ettema T.J."/>
        </authorList>
    </citation>
    <scope>NUCLEOTIDE SEQUENCE</scope>
</reference>
<gene>
    <name evidence="1" type="ORF">LCGC14_2118840</name>
</gene>
<accession>A0A0F9E4X1</accession>
<dbReference type="EMBL" id="LAZR01026340">
    <property type="protein sequence ID" value="KKL69048.1"/>
    <property type="molecule type" value="Genomic_DNA"/>
</dbReference>
<organism evidence="1">
    <name type="scientific">marine sediment metagenome</name>
    <dbReference type="NCBI Taxonomy" id="412755"/>
    <lineage>
        <taxon>unclassified sequences</taxon>
        <taxon>metagenomes</taxon>
        <taxon>ecological metagenomes</taxon>
    </lineage>
</organism>
<proteinExistence type="predicted"/>
<sequence>MSRQDPVVDFGLRPEPGPLRRVLDTAAGDMLYASTSSVLAKLGIGSAGEVLAVSAGLPSWEPAGTPGAHTLADTSGLGASQTTSGLSAGQVLRATAATTAAFQSLIASDIPSLAASKITAGTFGAGDYVFPADVTTSASFVSTGGGATGKFLTGGAGATVFAFSGANFDIRAGDGMQSSQNVLRVASTGAFDFQSNAVSMGALTATTGTFSGNMLIGTTTPATASPKLDVVGDDIVMASNVTDASTKAARFAGRHYTNAEQPMALISG</sequence>
<name>A0A0F9E4X1_9ZZZZ</name>
<dbReference type="AlphaFoldDB" id="A0A0F9E4X1"/>
<comment type="caution">
    <text evidence="1">The sequence shown here is derived from an EMBL/GenBank/DDBJ whole genome shotgun (WGS) entry which is preliminary data.</text>
</comment>